<gene>
    <name evidence="2" type="ORF">COMA2_20002</name>
</gene>
<evidence type="ECO:0000313" key="2">
    <source>
        <dbReference type="EMBL" id="CUS34939.1"/>
    </source>
</evidence>
<dbReference type="SUPFAM" id="SSF53187">
    <property type="entry name" value="Zn-dependent exopeptidases"/>
    <property type="match status" value="1"/>
</dbReference>
<dbReference type="InterPro" id="IPR045175">
    <property type="entry name" value="M28_fam"/>
</dbReference>
<dbReference type="PANTHER" id="PTHR12147:SF26">
    <property type="entry name" value="PEPTIDASE M28 DOMAIN-CONTAINING PROTEIN"/>
    <property type="match status" value="1"/>
</dbReference>
<reference evidence="3" key="1">
    <citation type="submission" date="2015-10" db="EMBL/GenBank/DDBJ databases">
        <authorList>
            <person name="Luecker S."/>
            <person name="Luecker S."/>
        </authorList>
    </citation>
    <scope>NUCLEOTIDE SEQUENCE [LARGE SCALE GENOMIC DNA]</scope>
</reference>
<dbReference type="AlphaFoldDB" id="A0A0S4LG68"/>
<dbReference type="OrthoDB" id="9778250at2"/>
<dbReference type="Gene3D" id="3.40.630.10">
    <property type="entry name" value="Zn peptidases"/>
    <property type="match status" value="1"/>
</dbReference>
<organism evidence="2 3">
    <name type="scientific">Candidatus Nitrospira nitrificans</name>
    <dbReference type="NCBI Taxonomy" id="1742973"/>
    <lineage>
        <taxon>Bacteria</taxon>
        <taxon>Pseudomonadati</taxon>
        <taxon>Nitrospirota</taxon>
        <taxon>Nitrospiria</taxon>
        <taxon>Nitrospirales</taxon>
        <taxon>Nitrospiraceae</taxon>
        <taxon>Nitrospira</taxon>
    </lineage>
</organism>
<evidence type="ECO:0000313" key="3">
    <source>
        <dbReference type="Proteomes" id="UP000198736"/>
    </source>
</evidence>
<dbReference type="GO" id="GO:0008235">
    <property type="term" value="F:metalloexopeptidase activity"/>
    <property type="evidence" value="ECO:0007669"/>
    <property type="project" value="InterPro"/>
</dbReference>
<dbReference type="Proteomes" id="UP000198736">
    <property type="component" value="Unassembled WGS sequence"/>
</dbReference>
<dbReference type="STRING" id="1742973.COMA2_20002"/>
<dbReference type="Pfam" id="PF04389">
    <property type="entry name" value="Peptidase_M28"/>
    <property type="match status" value="1"/>
</dbReference>
<dbReference type="GO" id="GO:0006508">
    <property type="term" value="P:proteolysis"/>
    <property type="evidence" value="ECO:0007669"/>
    <property type="project" value="InterPro"/>
</dbReference>
<proteinExistence type="predicted"/>
<dbReference type="InterPro" id="IPR007484">
    <property type="entry name" value="Peptidase_M28"/>
</dbReference>
<evidence type="ECO:0000259" key="1">
    <source>
        <dbReference type="Pfam" id="PF04389"/>
    </source>
</evidence>
<accession>A0A0S4LG68</accession>
<keyword evidence="3" id="KW-1185">Reference proteome</keyword>
<dbReference type="RefSeq" id="WP_090896350.1">
    <property type="nucleotide sequence ID" value="NZ_CZPZ01000012.1"/>
</dbReference>
<protein>
    <submittedName>
        <fullName evidence="2">Peptidase M28</fullName>
    </submittedName>
</protein>
<dbReference type="EMBL" id="CZPZ01000012">
    <property type="protein sequence ID" value="CUS34939.1"/>
    <property type="molecule type" value="Genomic_DNA"/>
</dbReference>
<sequence>MPVDRDRLKEDLNRLVGERHPFSSPIRLQETEAYLHHQFSDVDLAVTKQPFQALGGTYHNVIGTALPDTGPFQSAPPLILAAHFDTVQGSPGADDNASALAVLLHVARRIRAMKLARPIRLIAFNLEEEKLLGSSAYTALLRKNREAIHGAIVLECVGYASHLHHSQKIPPGVPIAVPTTGNFLAVIGNKQSHALTGSVAKSMKSHLPIVPLVVPGNGEKLPDTRRSDHTSFWEQGYPAVMLTDTANFRNPHYHRPTDTLDTLNLDFIASVADGVTAVVMALAGQHIP</sequence>
<feature type="domain" description="Peptidase M28" evidence="1">
    <location>
        <begin position="60"/>
        <end position="278"/>
    </location>
</feature>
<name>A0A0S4LG68_9BACT</name>
<dbReference type="PANTHER" id="PTHR12147">
    <property type="entry name" value="METALLOPEPTIDASE M28 FAMILY MEMBER"/>
    <property type="match status" value="1"/>
</dbReference>